<evidence type="ECO:0000256" key="1">
    <source>
        <dbReference type="SAM" id="MobiDB-lite"/>
    </source>
</evidence>
<feature type="region of interest" description="Disordered" evidence="1">
    <location>
        <begin position="333"/>
        <end position="412"/>
    </location>
</feature>
<sequence length="648" mass="70640">MSSRPHAAVVANAKIFPVFANRLASQDINEYINTAKKLKNWLGSEKAYYPDALRNIVSLLEIAHQTFTTRFLQTESSALAAMDIYQALIRAVVPFLRFFTEEDLQLRLQDLIQSTTEVSTTIVYPARAEDDATVQEQEHATSAITAAHDATSSTQLMFPSFAQAESAQSPITTRISTTAIPCSDTHADPPANASIPRTLPKPQPKRQSLASSLSEHLKHRDIEYFKAHHQPAAATPDPKPASPVAPPGAIKISIDTTEPPAEKIRPSRMPGRILPLPASSELTTANEPAAPVNPVDMSSTSPVTEISAPTETQELNQEVISAITDVVMNEPQAENVPRDSETISLSTLDNVAPKLTTPSPKPNSEALSLGIPDNVAHKLTTPSPKPNSETLPLGTPNNITNELTTPSPKLNTDVQTPKQLPAISSDVGVKSHGNELSSHPVDNTDPQVACSRFGGEMAVMMFRQGLGSPRGTINLTFDLDHTLHLQIARWAKRKSSPTDVEQSVCVSFACYHIPSLLSDPSEDDPPAPLERLTMHSQCSWPTSGDLSLRTKRDGRDFVIPLAPPIFVTPDNCVDISAFIKSGENAFSVVQQSDMSNYMFVLHAHHPTKAQLGHLASCRQKREDWAKVTRAFCTSEPTETLWRRSQSRS</sequence>
<dbReference type="HOGENOM" id="CLU_379945_0_0_1"/>
<dbReference type="Proteomes" id="UP000054485">
    <property type="component" value="Unassembled WGS sequence"/>
</dbReference>
<evidence type="ECO:0000313" key="2">
    <source>
        <dbReference type="EMBL" id="KIK39863.1"/>
    </source>
</evidence>
<protein>
    <submittedName>
        <fullName evidence="2">Uncharacterized protein</fullName>
    </submittedName>
</protein>
<proteinExistence type="predicted"/>
<feature type="compositionally biased region" description="Polar residues" evidence="1">
    <location>
        <begin position="380"/>
        <end position="412"/>
    </location>
</feature>
<dbReference type="EMBL" id="KN835325">
    <property type="protein sequence ID" value="KIK39863.1"/>
    <property type="molecule type" value="Genomic_DNA"/>
</dbReference>
<gene>
    <name evidence="2" type="ORF">CY34DRAFT_14100</name>
</gene>
<dbReference type="OrthoDB" id="3040699at2759"/>
<reference evidence="2 3" key="1">
    <citation type="submission" date="2014-04" db="EMBL/GenBank/DDBJ databases">
        <authorList>
            <consortium name="DOE Joint Genome Institute"/>
            <person name="Kuo A."/>
            <person name="Ruytinx J."/>
            <person name="Rineau F."/>
            <person name="Colpaert J."/>
            <person name="Kohler A."/>
            <person name="Nagy L.G."/>
            <person name="Floudas D."/>
            <person name="Copeland A."/>
            <person name="Barry K.W."/>
            <person name="Cichocki N."/>
            <person name="Veneault-Fourrey C."/>
            <person name="LaButti K."/>
            <person name="Lindquist E.A."/>
            <person name="Lipzen A."/>
            <person name="Lundell T."/>
            <person name="Morin E."/>
            <person name="Murat C."/>
            <person name="Sun H."/>
            <person name="Tunlid A."/>
            <person name="Henrissat B."/>
            <person name="Grigoriev I.V."/>
            <person name="Hibbett D.S."/>
            <person name="Martin F."/>
            <person name="Nordberg H.P."/>
            <person name="Cantor M.N."/>
            <person name="Hua S.X."/>
        </authorList>
    </citation>
    <scope>NUCLEOTIDE SEQUENCE [LARGE SCALE GENOMIC DNA]</scope>
    <source>
        <strain evidence="2 3">UH-Slu-Lm8-n1</strain>
    </source>
</reference>
<dbReference type="AlphaFoldDB" id="A0A0D0B7T7"/>
<dbReference type="STRING" id="930992.A0A0D0B7T7"/>
<feature type="compositionally biased region" description="Polar residues" evidence="1">
    <location>
        <begin position="296"/>
        <end position="312"/>
    </location>
</feature>
<feature type="region of interest" description="Disordered" evidence="1">
    <location>
        <begin position="230"/>
        <end position="312"/>
    </location>
</feature>
<keyword evidence="3" id="KW-1185">Reference proteome</keyword>
<organism evidence="2 3">
    <name type="scientific">Suillus luteus UH-Slu-Lm8-n1</name>
    <dbReference type="NCBI Taxonomy" id="930992"/>
    <lineage>
        <taxon>Eukaryota</taxon>
        <taxon>Fungi</taxon>
        <taxon>Dikarya</taxon>
        <taxon>Basidiomycota</taxon>
        <taxon>Agaricomycotina</taxon>
        <taxon>Agaricomycetes</taxon>
        <taxon>Agaricomycetidae</taxon>
        <taxon>Boletales</taxon>
        <taxon>Suillineae</taxon>
        <taxon>Suillaceae</taxon>
        <taxon>Suillus</taxon>
    </lineage>
</organism>
<accession>A0A0D0B7T7</accession>
<feature type="compositionally biased region" description="Pro residues" evidence="1">
    <location>
        <begin position="237"/>
        <end position="246"/>
    </location>
</feature>
<evidence type="ECO:0000313" key="3">
    <source>
        <dbReference type="Proteomes" id="UP000054485"/>
    </source>
</evidence>
<dbReference type="InParanoid" id="A0A0D0B7T7"/>
<feature type="region of interest" description="Disordered" evidence="1">
    <location>
        <begin position="180"/>
        <end position="213"/>
    </location>
</feature>
<reference evidence="3" key="2">
    <citation type="submission" date="2015-01" db="EMBL/GenBank/DDBJ databases">
        <title>Evolutionary Origins and Diversification of the Mycorrhizal Mutualists.</title>
        <authorList>
            <consortium name="DOE Joint Genome Institute"/>
            <consortium name="Mycorrhizal Genomics Consortium"/>
            <person name="Kohler A."/>
            <person name="Kuo A."/>
            <person name="Nagy L.G."/>
            <person name="Floudas D."/>
            <person name="Copeland A."/>
            <person name="Barry K.W."/>
            <person name="Cichocki N."/>
            <person name="Veneault-Fourrey C."/>
            <person name="LaButti K."/>
            <person name="Lindquist E.A."/>
            <person name="Lipzen A."/>
            <person name="Lundell T."/>
            <person name="Morin E."/>
            <person name="Murat C."/>
            <person name="Riley R."/>
            <person name="Ohm R."/>
            <person name="Sun H."/>
            <person name="Tunlid A."/>
            <person name="Henrissat B."/>
            <person name="Grigoriev I.V."/>
            <person name="Hibbett D.S."/>
            <person name="Martin F."/>
        </authorList>
    </citation>
    <scope>NUCLEOTIDE SEQUENCE [LARGE SCALE GENOMIC DNA]</scope>
    <source>
        <strain evidence="3">UH-Slu-Lm8-n1</strain>
    </source>
</reference>
<name>A0A0D0B7T7_9AGAM</name>